<keyword evidence="3" id="KW-0804">Transcription</keyword>
<dbReference type="PANTHER" id="PTHR33204:SF29">
    <property type="entry name" value="TRANSCRIPTIONAL REGULATOR"/>
    <property type="match status" value="1"/>
</dbReference>
<dbReference type="InterPro" id="IPR002577">
    <property type="entry name" value="HTH_HxlR"/>
</dbReference>
<dbReference type="InterPro" id="IPR036388">
    <property type="entry name" value="WH-like_DNA-bd_sf"/>
</dbReference>
<accession>A0A1L4CYE5</accession>
<evidence type="ECO:0000256" key="2">
    <source>
        <dbReference type="ARBA" id="ARBA00023125"/>
    </source>
</evidence>
<evidence type="ECO:0000313" key="6">
    <source>
        <dbReference type="Proteomes" id="UP000184731"/>
    </source>
</evidence>
<dbReference type="AlphaFoldDB" id="A0A1L4CYE5"/>
<keyword evidence="6" id="KW-1185">Reference proteome</keyword>
<organism evidence="5 6">
    <name type="scientific">Silvanigrella aquatica</name>
    <dbReference type="NCBI Taxonomy" id="1915309"/>
    <lineage>
        <taxon>Bacteria</taxon>
        <taxon>Pseudomonadati</taxon>
        <taxon>Bdellovibrionota</taxon>
        <taxon>Oligoflexia</taxon>
        <taxon>Silvanigrellales</taxon>
        <taxon>Silvanigrellaceae</taxon>
        <taxon>Silvanigrella</taxon>
    </lineage>
</organism>
<name>A0A1L4CYE5_9BACT</name>
<dbReference type="InterPro" id="IPR036390">
    <property type="entry name" value="WH_DNA-bd_sf"/>
</dbReference>
<feature type="domain" description="HTH hxlR-type" evidence="4">
    <location>
        <begin position="13"/>
        <end position="109"/>
    </location>
</feature>
<dbReference type="PANTHER" id="PTHR33204">
    <property type="entry name" value="TRANSCRIPTIONAL REGULATOR, MARR FAMILY"/>
    <property type="match status" value="1"/>
</dbReference>
<dbReference type="STRING" id="1915309.AXG55_03195"/>
<keyword evidence="1" id="KW-0805">Transcription regulation</keyword>
<dbReference type="Gene3D" id="1.10.10.10">
    <property type="entry name" value="Winged helix-like DNA-binding domain superfamily/Winged helix DNA-binding domain"/>
    <property type="match status" value="1"/>
</dbReference>
<dbReference type="GO" id="GO:0003677">
    <property type="term" value="F:DNA binding"/>
    <property type="evidence" value="ECO:0007669"/>
    <property type="project" value="UniProtKB-KW"/>
</dbReference>
<protein>
    <recommendedName>
        <fullName evidence="4">HTH hxlR-type domain-containing protein</fullName>
    </recommendedName>
</protein>
<dbReference type="EMBL" id="CP017834">
    <property type="protein sequence ID" value="APJ02972.1"/>
    <property type="molecule type" value="Genomic_DNA"/>
</dbReference>
<keyword evidence="2" id="KW-0238">DNA-binding</keyword>
<proteinExistence type="predicted"/>
<reference evidence="5 6" key="1">
    <citation type="submission" date="2016-10" db="EMBL/GenBank/DDBJ databases">
        <title>Silvanigrella aquatica sp. nov., isolated from a freshwater lake located in the Black Forest, Germany, description of Silvanigrellaceae fam. nov., Silvanigrellales ord. nov., reclassification of the order Bdellovibrionales in the class Oligoflexia, reclassification of the families Bacteriovoracaceae and Halobacteriovoraceae in the new order Bacteriovoracales ord. nov., and reclassification of the family Pseudobacteriovoracaceae in the order Oligoflexiales.</title>
        <authorList>
            <person name="Hahn M.W."/>
            <person name="Schmidt J."/>
            <person name="Koll U."/>
            <person name="Rohde M."/>
            <person name="Verbag S."/>
            <person name="Pitt A."/>
            <person name="Nakai R."/>
            <person name="Naganuma T."/>
            <person name="Lang E."/>
        </authorList>
    </citation>
    <scope>NUCLEOTIDE SEQUENCE [LARGE SCALE GENOMIC DNA]</scope>
    <source>
        <strain evidence="5 6">MWH-Nonnen-W8red</strain>
    </source>
</reference>
<gene>
    <name evidence="5" type="ORF">AXG55_03195</name>
</gene>
<evidence type="ECO:0000256" key="1">
    <source>
        <dbReference type="ARBA" id="ARBA00023015"/>
    </source>
</evidence>
<dbReference type="RefSeq" id="WP_237243990.1">
    <property type="nucleotide sequence ID" value="NZ_CP017834.1"/>
</dbReference>
<evidence type="ECO:0000256" key="3">
    <source>
        <dbReference type="ARBA" id="ARBA00023163"/>
    </source>
</evidence>
<dbReference type="Pfam" id="PF01638">
    <property type="entry name" value="HxlR"/>
    <property type="match status" value="1"/>
</dbReference>
<dbReference type="PROSITE" id="PS51118">
    <property type="entry name" value="HTH_HXLR"/>
    <property type="match status" value="1"/>
</dbReference>
<dbReference type="Proteomes" id="UP000184731">
    <property type="component" value="Chromosome"/>
</dbReference>
<dbReference type="KEGG" id="saqi:AXG55_03195"/>
<sequence length="109" mass="12617">MVKMKRKENIEGCSVECTLNVLCGKWKGIIIFHLLKYGILRFSELQKLLKNIVTQRMLTMQLRDLEKEGIVSRHIYPTVPPKVEYFLTDKGKSLAVIIQGLNDWGSDYC</sequence>
<evidence type="ECO:0000313" key="5">
    <source>
        <dbReference type="EMBL" id="APJ02972.1"/>
    </source>
</evidence>
<evidence type="ECO:0000259" key="4">
    <source>
        <dbReference type="PROSITE" id="PS51118"/>
    </source>
</evidence>
<dbReference type="SUPFAM" id="SSF46785">
    <property type="entry name" value="Winged helix' DNA-binding domain"/>
    <property type="match status" value="1"/>
</dbReference>